<evidence type="ECO:0000313" key="1">
    <source>
        <dbReference type="EMBL" id="HGB30810.1"/>
    </source>
</evidence>
<dbReference type="Gene3D" id="1.10.10.10">
    <property type="entry name" value="Winged helix-like DNA-binding domain superfamily/Winged helix DNA-binding domain"/>
    <property type="match status" value="1"/>
</dbReference>
<name>A0A7C3WQZ3_9BACT</name>
<dbReference type="EMBL" id="DTGA01000066">
    <property type="protein sequence ID" value="HGB30810.1"/>
    <property type="molecule type" value="Genomic_DNA"/>
</dbReference>
<dbReference type="InterPro" id="IPR036388">
    <property type="entry name" value="WH-like_DNA-bd_sf"/>
</dbReference>
<comment type="caution">
    <text evidence="1">The sequence shown here is derived from an EMBL/GenBank/DDBJ whole genome shotgun (WGS) entry which is preliminary data.</text>
</comment>
<dbReference type="AlphaFoldDB" id="A0A7C3WQZ3"/>
<sequence length="194" mass="22661">MSLTKRRIQFLETLRSLYKTYNRPIHYEEVAQKLSVSPATAYDILQSLSKEGYIDMVYQKDAKNSRKGRGRVFFLPKETKDEIQQNIYKENNLGKYSKPLLIVISFITLLLSEIKLSKELKSFLAFLLTNYQSNWELILLVIPFLLMSYAKNLYKLIPESSVKKSIDDYITSLNQLALEEKKILVNFIFGLLQD</sequence>
<protein>
    <submittedName>
        <fullName evidence="1">Uncharacterized protein</fullName>
    </submittedName>
</protein>
<proteinExistence type="predicted"/>
<organism evidence="1">
    <name type="scientific">Dictyoglomus turgidum</name>
    <dbReference type="NCBI Taxonomy" id="513050"/>
    <lineage>
        <taxon>Bacteria</taxon>
        <taxon>Pseudomonadati</taxon>
        <taxon>Dictyoglomota</taxon>
        <taxon>Dictyoglomia</taxon>
        <taxon>Dictyoglomales</taxon>
        <taxon>Dictyoglomaceae</taxon>
        <taxon>Dictyoglomus</taxon>
    </lineage>
</organism>
<dbReference type="InterPro" id="IPR036390">
    <property type="entry name" value="WH_DNA-bd_sf"/>
</dbReference>
<accession>A0A7C3WQZ3</accession>
<reference evidence="1" key="1">
    <citation type="journal article" date="2020" name="mSystems">
        <title>Genome- and Community-Level Interaction Insights into Carbon Utilization and Element Cycling Functions of Hydrothermarchaeota in Hydrothermal Sediment.</title>
        <authorList>
            <person name="Zhou Z."/>
            <person name="Liu Y."/>
            <person name="Xu W."/>
            <person name="Pan J."/>
            <person name="Luo Z.H."/>
            <person name="Li M."/>
        </authorList>
    </citation>
    <scope>NUCLEOTIDE SEQUENCE [LARGE SCALE GENOMIC DNA]</scope>
    <source>
        <strain evidence="1">SpSt-751</strain>
    </source>
</reference>
<dbReference type="SUPFAM" id="SSF46785">
    <property type="entry name" value="Winged helix' DNA-binding domain"/>
    <property type="match status" value="1"/>
</dbReference>
<gene>
    <name evidence="1" type="ORF">ENV35_02895</name>
</gene>